<dbReference type="PANTHER" id="PTHR38471">
    <property type="entry name" value="FOUR HELIX BUNDLE PROTEIN"/>
    <property type="match status" value="1"/>
</dbReference>
<protein>
    <submittedName>
        <fullName evidence="1">Four helix bundle protein</fullName>
    </submittedName>
</protein>
<sequence>MSHPTSNIIQEKTFKFSLMIIEYTEHLRRKDHREMASQLFRSGTGIGANVCEAQNAESPADFVHKFKIAAKEAEETEYWLRLCLESGHYPKPEEGINSEIRQICRLINRIIGSSKRRMHFKNNHNRD</sequence>
<evidence type="ECO:0000313" key="2">
    <source>
        <dbReference type="Proteomes" id="UP001206312"/>
    </source>
</evidence>
<dbReference type="PANTHER" id="PTHR38471:SF2">
    <property type="entry name" value="FOUR HELIX BUNDLE PROTEIN"/>
    <property type="match status" value="1"/>
</dbReference>
<comment type="caution">
    <text evidence="1">The sequence shown here is derived from an EMBL/GenBank/DDBJ whole genome shotgun (WGS) entry which is preliminary data.</text>
</comment>
<dbReference type="Pfam" id="PF05635">
    <property type="entry name" value="23S_rRNA_IVP"/>
    <property type="match status" value="1"/>
</dbReference>
<dbReference type="Gene3D" id="1.20.1440.60">
    <property type="entry name" value="23S rRNA-intervening sequence"/>
    <property type="match status" value="1"/>
</dbReference>
<dbReference type="Proteomes" id="UP001206312">
    <property type="component" value="Unassembled WGS sequence"/>
</dbReference>
<dbReference type="InterPro" id="IPR012657">
    <property type="entry name" value="23S_rRNA-intervening_sequence"/>
</dbReference>
<evidence type="ECO:0000313" key="1">
    <source>
        <dbReference type="EMBL" id="MCO5724281.1"/>
    </source>
</evidence>
<accession>A0ABT1AWA2</accession>
<reference evidence="1 2" key="1">
    <citation type="submission" date="2022-06" db="EMBL/GenBank/DDBJ databases">
        <authorList>
            <person name="Xuan X."/>
        </authorList>
    </citation>
    <scope>NUCLEOTIDE SEQUENCE [LARGE SCALE GENOMIC DNA]</scope>
    <source>
        <strain evidence="1 2">2V75</strain>
    </source>
</reference>
<dbReference type="EMBL" id="JAMXIB010000003">
    <property type="protein sequence ID" value="MCO5724281.1"/>
    <property type="molecule type" value="Genomic_DNA"/>
</dbReference>
<gene>
    <name evidence="1" type="ORF">NG653_05405</name>
</gene>
<dbReference type="PIRSF" id="PIRSF035652">
    <property type="entry name" value="CHP02436"/>
    <property type="match status" value="1"/>
</dbReference>
<dbReference type="SUPFAM" id="SSF158446">
    <property type="entry name" value="IVS-encoded protein-like"/>
    <property type="match status" value="1"/>
</dbReference>
<proteinExistence type="predicted"/>
<dbReference type="NCBIfam" id="TIGR02436">
    <property type="entry name" value="four helix bundle protein"/>
    <property type="match status" value="1"/>
</dbReference>
<dbReference type="InterPro" id="IPR036583">
    <property type="entry name" value="23S_rRNA_IVS_sf"/>
</dbReference>
<keyword evidence="2" id="KW-1185">Reference proteome</keyword>
<name>A0ABT1AWA2_9FLAO</name>
<organism evidence="1 2">
    <name type="scientific">Robiginitalea marina</name>
    <dbReference type="NCBI Taxonomy" id="2954105"/>
    <lineage>
        <taxon>Bacteria</taxon>
        <taxon>Pseudomonadati</taxon>
        <taxon>Bacteroidota</taxon>
        <taxon>Flavobacteriia</taxon>
        <taxon>Flavobacteriales</taxon>
        <taxon>Flavobacteriaceae</taxon>
        <taxon>Robiginitalea</taxon>
    </lineage>
</organism>